<keyword evidence="1" id="KW-0812">Transmembrane</keyword>
<reference evidence="2 3" key="1">
    <citation type="submission" date="2024-01" db="EMBL/GenBank/DDBJ databases">
        <title>Seven novel Bacillus-like species.</title>
        <authorList>
            <person name="Liu G."/>
        </authorList>
    </citation>
    <scope>NUCLEOTIDE SEQUENCE [LARGE SCALE GENOMIC DNA]</scope>
    <source>
        <strain evidence="2 3">FJAT-51614</strain>
    </source>
</reference>
<keyword evidence="1" id="KW-0472">Membrane</keyword>
<organism evidence="2 3">
    <name type="scientific">Psychrobacillus mangrovi</name>
    <dbReference type="NCBI Taxonomy" id="3117745"/>
    <lineage>
        <taxon>Bacteria</taxon>
        <taxon>Bacillati</taxon>
        <taxon>Bacillota</taxon>
        <taxon>Bacilli</taxon>
        <taxon>Bacillales</taxon>
        <taxon>Bacillaceae</taxon>
        <taxon>Psychrobacillus</taxon>
    </lineage>
</organism>
<comment type="caution">
    <text evidence="2">The sequence shown here is derived from an EMBL/GenBank/DDBJ whole genome shotgun (WGS) entry which is preliminary data.</text>
</comment>
<name>A0ABU8F9C1_9BACI</name>
<feature type="transmembrane region" description="Helical" evidence="1">
    <location>
        <begin position="6"/>
        <end position="25"/>
    </location>
</feature>
<evidence type="ECO:0000256" key="1">
    <source>
        <dbReference type="SAM" id="Phobius"/>
    </source>
</evidence>
<feature type="transmembrane region" description="Helical" evidence="1">
    <location>
        <begin position="124"/>
        <end position="141"/>
    </location>
</feature>
<sequence>MTVPSTWLAFVFAAILTAFILYAKFSKETANQFSDIIFLFIVVWKLSIVLTDFSTIIQHPWMLLYFSGERAGVYIGVVWVIFYMFYLLKKQKPFPLNKALIFTLITFYSTFTILVAILNKSSVTQISFTIFIVFLLIWILFKYKETIRVVILFFFIYCMLHLIFQNSLISTSMITATMFCAAILLREKLWKI</sequence>
<dbReference type="EMBL" id="JBAWSY010000023">
    <property type="protein sequence ID" value="MEI4771607.1"/>
    <property type="molecule type" value="Genomic_DNA"/>
</dbReference>
<evidence type="ECO:0000313" key="3">
    <source>
        <dbReference type="Proteomes" id="UP001364890"/>
    </source>
</evidence>
<keyword evidence="1" id="KW-1133">Transmembrane helix</keyword>
<keyword evidence="3" id="KW-1185">Reference proteome</keyword>
<feature type="transmembrane region" description="Helical" evidence="1">
    <location>
        <begin position="100"/>
        <end position="118"/>
    </location>
</feature>
<proteinExistence type="predicted"/>
<evidence type="ECO:0008006" key="4">
    <source>
        <dbReference type="Google" id="ProtNLM"/>
    </source>
</evidence>
<feature type="transmembrane region" description="Helical" evidence="1">
    <location>
        <begin position="169"/>
        <end position="185"/>
    </location>
</feature>
<feature type="transmembrane region" description="Helical" evidence="1">
    <location>
        <begin position="146"/>
        <end position="163"/>
    </location>
</feature>
<feature type="transmembrane region" description="Helical" evidence="1">
    <location>
        <begin position="71"/>
        <end position="88"/>
    </location>
</feature>
<evidence type="ECO:0000313" key="2">
    <source>
        <dbReference type="EMBL" id="MEI4771607.1"/>
    </source>
</evidence>
<accession>A0ABU8F9C1</accession>
<gene>
    <name evidence="2" type="ORF">WAX74_18450</name>
</gene>
<dbReference type="Proteomes" id="UP001364890">
    <property type="component" value="Unassembled WGS sequence"/>
</dbReference>
<protein>
    <recommendedName>
        <fullName evidence="4">Histidine kinase N-terminal 7TM region domain-containing protein</fullName>
    </recommendedName>
</protein>
<feature type="transmembrane region" description="Helical" evidence="1">
    <location>
        <begin position="37"/>
        <end position="59"/>
    </location>
</feature>